<feature type="compositionally biased region" description="Basic and acidic residues" evidence="1">
    <location>
        <begin position="149"/>
        <end position="168"/>
    </location>
</feature>
<keyword evidence="2" id="KW-0812">Transmembrane</keyword>
<evidence type="ECO:0000256" key="2">
    <source>
        <dbReference type="SAM" id="Phobius"/>
    </source>
</evidence>
<keyword evidence="4" id="KW-1185">Reference proteome</keyword>
<name>A0AAE0PAZ7_SORBR</name>
<protein>
    <submittedName>
        <fullName evidence="3">Uncharacterized protein</fullName>
    </submittedName>
</protein>
<sequence>MSAEDFTCRTPPNDNHPLAQPAQAGHHHQGLHAPAPPMTTNTWPTGEIIALSLGLVLIFALCFGFKIWWGRRKRSHKNKKQGAAGDVEAPQPSQPPQPPQPPPQPPAAAAAAQPPPPPDTSAQSGGGGRGRPKRDVNRVVPARNLLSPDAERDRLRWQEAEERGEAPWQIAERRAGWGRGMGEGAQVELDGREVGGVDAAGDAAAAADGGNRGGGGGGRGGRGGEGGRGGNGGGGGTS</sequence>
<proteinExistence type="predicted"/>
<reference evidence="3" key="2">
    <citation type="submission" date="2023-07" db="EMBL/GenBank/DDBJ databases">
        <authorList>
            <consortium name="Lawrence Berkeley National Laboratory"/>
            <person name="Haridas S."/>
            <person name="Hensen N."/>
            <person name="Bonometti L."/>
            <person name="Westerberg I."/>
            <person name="Brannstrom I.O."/>
            <person name="Guillou S."/>
            <person name="Cros-Aarteil S."/>
            <person name="Calhoun S."/>
            <person name="Kuo A."/>
            <person name="Mondo S."/>
            <person name="Pangilinan J."/>
            <person name="Riley R."/>
            <person name="LaButti K."/>
            <person name="Andreopoulos B."/>
            <person name="Lipzen A."/>
            <person name="Chen C."/>
            <person name="Yanf M."/>
            <person name="Daum C."/>
            <person name="Ng V."/>
            <person name="Clum A."/>
            <person name="Steindorff A."/>
            <person name="Ohm R."/>
            <person name="Martin F."/>
            <person name="Silar P."/>
            <person name="Natvig D."/>
            <person name="Lalanne C."/>
            <person name="Gautier V."/>
            <person name="Ament-velasquez S.L."/>
            <person name="Kruys A."/>
            <person name="Hutchinson M.I."/>
            <person name="Powell A.J."/>
            <person name="Barry K."/>
            <person name="Miller A.N."/>
            <person name="Grigoriev I.V."/>
            <person name="Debuchy R."/>
            <person name="Gladieux P."/>
            <person name="Thoren M.H."/>
            <person name="Johannesson H."/>
        </authorList>
    </citation>
    <scope>NUCLEOTIDE SEQUENCE</scope>
    <source>
        <strain evidence="3">FGSC 1904</strain>
    </source>
</reference>
<gene>
    <name evidence="3" type="ORF">B0T20DRAFT_395140</name>
</gene>
<dbReference type="EMBL" id="JAUTDP010000009">
    <property type="protein sequence ID" value="KAK3396631.1"/>
    <property type="molecule type" value="Genomic_DNA"/>
</dbReference>
<feature type="compositionally biased region" description="Pro residues" evidence="1">
    <location>
        <begin position="92"/>
        <end position="106"/>
    </location>
</feature>
<dbReference type="AlphaFoldDB" id="A0AAE0PAZ7"/>
<keyword evidence="2" id="KW-0472">Membrane</keyword>
<comment type="caution">
    <text evidence="3">The sequence shown here is derived from an EMBL/GenBank/DDBJ whole genome shotgun (WGS) entry which is preliminary data.</text>
</comment>
<organism evidence="3 4">
    <name type="scientific">Sordaria brevicollis</name>
    <dbReference type="NCBI Taxonomy" id="83679"/>
    <lineage>
        <taxon>Eukaryota</taxon>
        <taxon>Fungi</taxon>
        <taxon>Dikarya</taxon>
        <taxon>Ascomycota</taxon>
        <taxon>Pezizomycotina</taxon>
        <taxon>Sordariomycetes</taxon>
        <taxon>Sordariomycetidae</taxon>
        <taxon>Sordariales</taxon>
        <taxon>Sordariaceae</taxon>
        <taxon>Sordaria</taxon>
    </lineage>
</organism>
<evidence type="ECO:0000313" key="4">
    <source>
        <dbReference type="Proteomes" id="UP001281003"/>
    </source>
</evidence>
<feature type="region of interest" description="Disordered" evidence="1">
    <location>
        <begin position="76"/>
        <end position="168"/>
    </location>
</feature>
<keyword evidence="2" id="KW-1133">Transmembrane helix</keyword>
<feature type="compositionally biased region" description="Gly residues" evidence="1">
    <location>
        <begin position="210"/>
        <end position="238"/>
    </location>
</feature>
<feature type="region of interest" description="Disordered" evidence="1">
    <location>
        <begin position="1"/>
        <end position="39"/>
    </location>
</feature>
<feature type="region of interest" description="Disordered" evidence="1">
    <location>
        <begin position="200"/>
        <end position="238"/>
    </location>
</feature>
<dbReference type="Proteomes" id="UP001281003">
    <property type="component" value="Unassembled WGS sequence"/>
</dbReference>
<feature type="transmembrane region" description="Helical" evidence="2">
    <location>
        <begin position="48"/>
        <end position="69"/>
    </location>
</feature>
<evidence type="ECO:0000256" key="1">
    <source>
        <dbReference type="SAM" id="MobiDB-lite"/>
    </source>
</evidence>
<accession>A0AAE0PAZ7</accession>
<reference evidence="3" key="1">
    <citation type="journal article" date="2023" name="Mol. Phylogenet. Evol.">
        <title>Genome-scale phylogeny and comparative genomics of the fungal order Sordariales.</title>
        <authorList>
            <person name="Hensen N."/>
            <person name="Bonometti L."/>
            <person name="Westerberg I."/>
            <person name="Brannstrom I.O."/>
            <person name="Guillou S."/>
            <person name="Cros-Aarteil S."/>
            <person name="Calhoun S."/>
            <person name="Haridas S."/>
            <person name="Kuo A."/>
            <person name="Mondo S."/>
            <person name="Pangilinan J."/>
            <person name="Riley R."/>
            <person name="LaButti K."/>
            <person name="Andreopoulos B."/>
            <person name="Lipzen A."/>
            <person name="Chen C."/>
            <person name="Yan M."/>
            <person name="Daum C."/>
            <person name="Ng V."/>
            <person name="Clum A."/>
            <person name="Steindorff A."/>
            <person name="Ohm R.A."/>
            <person name="Martin F."/>
            <person name="Silar P."/>
            <person name="Natvig D.O."/>
            <person name="Lalanne C."/>
            <person name="Gautier V."/>
            <person name="Ament-Velasquez S.L."/>
            <person name="Kruys A."/>
            <person name="Hutchinson M.I."/>
            <person name="Powell A.J."/>
            <person name="Barry K."/>
            <person name="Miller A.N."/>
            <person name="Grigoriev I.V."/>
            <person name="Debuchy R."/>
            <person name="Gladieux P."/>
            <person name="Hiltunen Thoren M."/>
            <person name="Johannesson H."/>
        </authorList>
    </citation>
    <scope>NUCLEOTIDE SEQUENCE</scope>
    <source>
        <strain evidence="3">FGSC 1904</strain>
    </source>
</reference>
<evidence type="ECO:0000313" key="3">
    <source>
        <dbReference type="EMBL" id="KAK3396631.1"/>
    </source>
</evidence>
<feature type="compositionally biased region" description="Low complexity" evidence="1">
    <location>
        <begin position="200"/>
        <end position="209"/>
    </location>
</feature>